<evidence type="ECO:0000256" key="1">
    <source>
        <dbReference type="SAM" id="SignalP"/>
    </source>
</evidence>
<comment type="caution">
    <text evidence="2">The sequence shown here is derived from an EMBL/GenBank/DDBJ whole genome shotgun (WGS) entry which is preliminary data.</text>
</comment>
<keyword evidence="1" id="KW-0732">Signal</keyword>
<dbReference type="EMBL" id="MU827334">
    <property type="protein sequence ID" value="KAJ7354773.1"/>
    <property type="molecule type" value="Genomic_DNA"/>
</dbReference>
<gene>
    <name evidence="2" type="ORF">OS493_030551</name>
</gene>
<organism evidence="2 3">
    <name type="scientific">Desmophyllum pertusum</name>
    <dbReference type="NCBI Taxonomy" id="174260"/>
    <lineage>
        <taxon>Eukaryota</taxon>
        <taxon>Metazoa</taxon>
        <taxon>Cnidaria</taxon>
        <taxon>Anthozoa</taxon>
        <taxon>Hexacorallia</taxon>
        <taxon>Scleractinia</taxon>
        <taxon>Caryophylliina</taxon>
        <taxon>Caryophylliidae</taxon>
        <taxon>Desmophyllum</taxon>
    </lineage>
</organism>
<feature type="signal peptide" evidence="1">
    <location>
        <begin position="1"/>
        <end position="26"/>
    </location>
</feature>
<reference evidence="2" key="1">
    <citation type="submission" date="2023-01" db="EMBL/GenBank/DDBJ databases">
        <title>Genome assembly of the deep-sea coral Lophelia pertusa.</title>
        <authorList>
            <person name="Herrera S."/>
            <person name="Cordes E."/>
        </authorList>
    </citation>
    <scope>NUCLEOTIDE SEQUENCE</scope>
    <source>
        <strain evidence="2">USNM1676648</strain>
        <tissue evidence="2">Polyp</tissue>
    </source>
</reference>
<evidence type="ECO:0000313" key="3">
    <source>
        <dbReference type="Proteomes" id="UP001163046"/>
    </source>
</evidence>
<protein>
    <submittedName>
        <fullName evidence="2">Uncharacterized protein</fullName>
    </submittedName>
</protein>
<evidence type="ECO:0000313" key="2">
    <source>
        <dbReference type="EMBL" id="KAJ7354773.1"/>
    </source>
</evidence>
<name>A0A9W9YN64_9CNID</name>
<dbReference type="AlphaFoldDB" id="A0A9W9YN64"/>
<feature type="chain" id="PRO_5040749624" evidence="1">
    <location>
        <begin position="27"/>
        <end position="75"/>
    </location>
</feature>
<accession>A0A9W9YN64</accession>
<proteinExistence type="predicted"/>
<dbReference type="OrthoDB" id="5986843at2759"/>
<keyword evidence="3" id="KW-1185">Reference proteome</keyword>
<dbReference type="Proteomes" id="UP001163046">
    <property type="component" value="Unassembled WGS sequence"/>
</dbReference>
<sequence length="75" mass="7383">MVSSYNFSMALRLLVIACLLLNVVHAQDVEGGGGEGGGGGGGGGGGEECDKDFDLTFVIDGSGSIEQAGTGNFNG</sequence>